<keyword evidence="6 9" id="KW-1133">Transmembrane helix</keyword>
<dbReference type="AlphaFoldDB" id="A0A7U3YHR7"/>
<feature type="transmembrane region" description="Helical" evidence="9">
    <location>
        <begin position="431"/>
        <end position="450"/>
    </location>
</feature>
<dbReference type="PANTHER" id="PTHR31503">
    <property type="entry name" value="VACUOLAR CALCIUM ION TRANSPORTER"/>
    <property type="match status" value="1"/>
</dbReference>
<dbReference type="InterPro" id="IPR004837">
    <property type="entry name" value="NaCa_Exmemb"/>
</dbReference>
<dbReference type="Pfam" id="PF01699">
    <property type="entry name" value="Na_Ca_ex"/>
    <property type="match status" value="2"/>
</dbReference>
<dbReference type="NCBIfam" id="TIGR00846">
    <property type="entry name" value="caca2"/>
    <property type="match status" value="1"/>
</dbReference>
<name>A0A7U3YHR7_GEOS0</name>
<keyword evidence="5 9" id="KW-0106">Calcium</keyword>
<dbReference type="Gene3D" id="1.20.1420.30">
    <property type="entry name" value="NCX, central ion-binding region"/>
    <property type="match status" value="1"/>
</dbReference>
<dbReference type="GO" id="GO:0012505">
    <property type="term" value="C:endomembrane system"/>
    <property type="evidence" value="ECO:0007669"/>
    <property type="project" value="UniProtKB-SubCell"/>
</dbReference>
<feature type="transmembrane region" description="Helical" evidence="9">
    <location>
        <begin position="160"/>
        <end position="181"/>
    </location>
</feature>
<keyword evidence="9" id="KW-0050">Antiport</keyword>
<dbReference type="InterPro" id="IPR004713">
    <property type="entry name" value="CaH_exchang"/>
</dbReference>
<protein>
    <recommendedName>
        <fullName evidence="9">Ca(2+)/H(+) antiporter</fullName>
    </recommendedName>
</protein>
<evidence type="ECO:0000259" key="10">
    <source>
        <dbReference type="Pfam" id="PF01699"/>
    </source>
</evidence>
<evidence type="ECO:0000256" key="6">
    <source>
        <dbReference type="ARBA" id="ARBA00022989"/>
    </source>
</evidence>
<feature type="transmembrane region" description="Helical" evidence="9">
    <location>
        <begin position="226"/>
        <end position="247"/>
    </location>
</feature>
<feature type="transmembrane region" description="Helical" evidence="9">
    <location>
        <begin position="259"/>
        <end position="280"/>
    </location>
</feature>
<feature type="transmembrane region" description="Helical" evidence="9">
    <location>
        <begin position="374"/>
        <end position="397"/>
    </location>
</feature>
<evidence type="ECO:0000256" key="1">
    <source>
        <dbReference type="ARBA" id="ARBA00004127"/>
    </source>
</evidence>
<feature type="transmembrane region" description="Helical" evidence="9">
    <location>
        <begin position="105"/>
        <end position="125"/>
    </location>
</feature>
<dbReference type="InterPro" id="IPR004798">
    <property type="entry name" value="CAX-like"/>
</dbReference>
<evidence type="ECO:0000256" key="2">
    <source>
        <dbReference type="ARBA" id="ARBA00022448"/>
    </source>
</evidence>
<comment type="subcellular location">
    <subcellularLocation>
        <location evidence="1">Endomembrane system</location>
        <topology evidence="1">Multi-pass membrane protein</topology>
    </subcellularLocation>
</comment>
<feature type="transmembrane region" description="Helical" evidence="9">
    <location>
        <begin position="193"/>
        <end position="214"/>
    </location>
</feature>
<comment type="function">
    <text evidence="9">Ca(+)/H(+) antiporter that extrudes calcium in exchange for external protons.</text>
</comment>
<dbReference type="EMBL" id="CP002293">
    <property type="protein sequence ID" value="ADP76020.1"/>
    <property type="molecule type" value="Genomic_DNA"/>
</dbReference>
<feature type="transmembrane region" description="Helical" evidence="9">
    <location>
        <begin position="403"/>
        <end position="424"/>
    </location>
</feature>
<keyword evidence="3 9" id="KW-0109">Calcium transport</keyword>
<proteinExistence type="inferred from homology"/>
<keyword evidence="7 9" id="KW-0406">Ion transport</keyword>
<dbReference type="GO" id="GO:0016020">
    <property type="term" value="C:membrane"/>
    <property type="evidence" value="ECO:0007669"/>
    <property type="project" value="InterPro"/>
</dbReference>
<feature type="transmembrane region" description="Helical" evidence="9">
    <location>
        <begin position="301"/>
        <end position="320"/>
    </location>
</feature>
<feature type="transmembrane region" description="Helical" evidence="9">
    <location>
        <begin position="340"/>
        <end position="362"/>
    </location>
</feature>
<feature type="domain" description="Sodium/calcium exchanger membrane region" evidence="10">
    <location>
        <begin position="127"/>
        <end position="279"/>
    </location>
</feature>
<dbReference type="PANTHER" id="PTHR31503:SF22">
    <property type="entry name" value="VACUOLAR CALCIUM ION TRANSPORTER"/>
    <property type="match status" value="1"/>
</dbReference>
<keyword evidence="4 9" id="KW-0812">Transmembrane</keyword>
<evidence type="ECO:0000256" key="8">
    <source>
        <dbReference type="ARBA" id="ARBA00023136"/>
    </source>
</evidence>
<evidence type="ECO:0000256" key="9">
    <source>
        <dbReference type="RuleBase" id="RU365028"/>
    </source>
</evidence>
<gene>
    <name evidence="11" type="ORF">GY4MC1_3357</name>
</gene>
<organism evidence="11">
    <name type="scientific">Geobacillus sp. (strain Y4.1MC1)</name>
    <dbReference type="NCBI Taxonomy" id="581103"/>
    <lineage>
        <taxon>Bacteria</taxon>
        <taxon>Bacillati</taxon>
        <taxon>Bacillota</taxon>
        <taxon>Bacilli</taxon>
        <taxon>Bacillales</taxon>
        <taxon>Anoxybacillaceae</taxon>
        <taxon>Geobacillus</taxon>
    </lineage>
</organism>
<evidence type="ECO:0000256" key="4">
    <source>
        <dbReference type="ARBA" id="ARBA00022692"/>
    </source>
</evidence>
<evidence type="ECO:0000313" key="11">
    <source>
        <dbReference type="EMBL" id="ADP76020.1"/>
    </source>
</evidence>
<dbReference type="GO" id="GO:0015369">
    <property type="term" value="F:calcium:proton antiporter activity"/>
    <property type="evidence" value="ECO:0007669"/>
    <property type="project" value="UniProtKB-UniRule"/>
</dbReference>
<reference evidence="11" key="1">
    <citation type="submission" date="2010-10" db="EMBL/GenBank/DDBJ databases">
        <title>Complete sequence of chromosome of Geobacillus sp. Y4.1MC1.</title>
        <authorList>
            <consortium name="US DOE Joint Genome Institute"/>
            <person name="Lucas S."/>
            <person name="Copeland A."/>
            <person name="Lapidus A."/>
            <person name="Cheng J.-F."/>
            <person name="Bruce D."/>
            <person name="Goodwin L."/>
            <person name="Pitluck S."/>
            <person name="Chertkov O."/>
            <person name="Zhang X."/>
            <person name="Detter J.C."/>
            <person name="Han C."/>
            <person name="Tapia R."/>
            <person name="Land M."/>
            <person name="Hauser L."/>
            <person name="Jeffries C."/>
            <person name="Kyrpides N."/>
            <person name="Ivanova N."/>
            <person name="Ovchinnikova G."/>
            <person name="Brumm P."/>
            <person name="Mead D."/>
            <person name="Woyke T."/>
        </authorList>
    </citation>
    <scope>NUCLEOTIDE SEQUENCE [LARGE SCALE GENOMIC DNA]</scope>
    <source>
        <strain evidence="11">Y4.1MC1</strain>
    </source>
</reference>
<dbReference type="NCBIfam" id="TIGR00378">
    <property type="entry name" value="cax"/>
    <property type="match status" value="1"/>
</dbReference>
<evidence type="ECO:0000256" key="7">
    <source>
        <dbReference type="ARBA" id="ARBA00023065"/>
    </source>
</evidence>
<dbReference type="InterPro" id="IPR044880">
    <property type="entry name" value="NCX_ion-bd_dom_sf"/>
</dbReference>
<sequence>MWARQEKRRGNNKIWESEKEDRDCSCRQLAYLLEDTLDLGLKGNTVHRTGRGILFHTYKLGLSPSYFIVNMRLMHIIQRYRTEPLIILCKILICWKGGDITMNKVFAWMVSAGVPLSVIGSFLHWPAVLMFAVYCLTIIALASYMGRATESLAIVAGPRIGGLLNATFGNAVELIISIFALKAGLVEVVLASLTGSVLGNLLLVAGLSFFVGGLKYKRQEFNVYDARHNAGLLTFAILVAFVIPEVFTMNMSSQEKLSLSVGISIIMIVLYLAALYFKLVTHRGVYQQKSDVLEEHEEPEWTRGKAVWILALATVAVAYISERLVHTFETVAESFGWSELFIGIIIVAIVGNAAEHASAVIMAYKNKMNVAVEIAIGSTLQIAMFVAPVLVLVSLLFPEKMPLVFSLPELIAMATSVLLTIVLSNDGDTNWFEGATLLAAYTIMGIGFYLL</sequence>
<accession>A0A7U3YHR7</accession>
<dbReference type="KEGG" id="gmc:GY4MC1_3357"/>
<dbReference type="GO" id="GO:0006874">
    <property type="term" value="P:intracellular calcium ion homeostasis"/>
    <property type="evidence" value="ECO:0007669"/>
    <property type="project" value="TreeGrafter"/>
</dbReference>
<keyword evidence="8 9" id="KW-0472">Membrane</keyword>
<evidence type="ECO:0000256" key="3">
    <source>
        <dbReference type="ARBA" id="ARBA00022568"/>
    </source>
</evidence>
<comment type="similarity">
    <text evidence="9">Belongs to the Ca(2+):cation antiporter (CaCA) (TC 2.A.19) family.</text>
</comment>
<feature type="transmembrane region" description="Helical" evidence="9">
    <location>
        <begin position="131"/>
        <end position="148"/>
    </location>
</feature>
<evidence type="ECO:0000256" key="5">
    <source>
        <dbReference type="ARBA" id="ARBA00022837"/>
    </source>
</evidence>
<feature type="domain" description="Sodium/calcium exchanger membrane region" evidence="10">
    <location>
        <begin position="306"/>
        <end position="443"/>
    </location>
</feature>
<keyword evidence="2 9" id="KW-0813">Transport</keyword>